<feature type="transmembrane region" description="Helical" evidence="1">
    <location>
        <begin position="76"/>
        <end position="96"/>
    </location>
</feature>
<dbReference type="AlphaFoldDB" id="A0AAV2HF23"/>
<evidence type="ECO:0000313" key="2">
    <source>
        <dbReference type="EMBL" id="CAL1530726.1"/>
    </source>
</evidence>
<keyword evidence="1" id="KW-0812">Transmembrane</keyword>
<evidence type="ECO:0000313" key="3">
    <source>
        <dbReference type="Proteomes" id="UP001497497"/>
    </source>
</evidence>
<evidence type="ECO:0000256" key="1">
    <source>
        <dbReference type="SAM" id="Phobius"/>
    </source>
</evidence>
<dbReference type="EMBL" id="CAXITT010000074">
    <property type="protein sequence ID" value="CAL1530726.1"/>
    <property type="molecule type" value="Genomic_DNA"/>
</dbReference>
<comment type="caution">
    <text evidence="2">The sequence shown here is derived from an EMBL/GenBank/DDBJ whole genome shotgun (WGS) entry which is preliminary data.</text>
</comment>
<gene>
    <name evidence="2" type="ORF">GSLYS_00004851001</name>
</gene>
<proteinExistence type="predicted"/>
<accession>A0AAV2HF23</accession>
<name>A0AAV2HF23_LYMST</name>
<protein>
    <submittedName>
        <fullName evidence="2">Uncharacterized protein</fullName>
    </submittedName>
</protein>
<organism evidence="2 3">
    <name type="scientific">Lymnaea stagnalis</name>
    <name type="common">Great pond snail</name>
    <name type="synonym">Helix stagnalis</name>
    <dbReference type="NCBI Taxonomy" id="6523"/>
    <lineage>
        <taxon>Eukaryota</taxon>
        <taxon>Metazoa</taxon>
        <taxon>Spiralia</taxon>
        <taxon>Lophotrochozoa</taxon>
        <taxon>Mollusca</taxon>
        <taxon>Gastropoda</taxon>
        <taxon>Heterobranchia</taxon>
        <taxon>Euthyneura</taxon>
        <taxon>Panpulmonata</taxon>
        <taxon>Hygrophila</taxon>
        <taxon>Lymnaeoidea</taxon>
        <taxon>Lymnaeidae</taxon>
        <taxon>Lymnaea</taxon>
    </lineage>
</organism>
<keyword evidence="1" id="KW-1133">Transmembrane helix</keyword>
<dbReference type="Proteomes" id="UP001497497">
    <property type="component" value="Unassembled WGS sequence"/>
</dbReference>
<keyword evidence="1" id="KW-0472">Membrane</keyword>
<sequence>MAAACQDSMAAIILVDIFTPTVQQTVCKSPNQGTPPPTHTHPLLPPLSGIIMNDDQLLNMLSIFVRCHELLDMSKFMYVIMPVTICMNFDIGAILYSELC</sequence>
<reference evidence="2 3" key="1">
    <citation type="submission" date="2024-04" db="EMBL/GenBank/DDBJ databases">
        <authorList>
            <consortium name="Genoscope - CEA"/>
            <person name="William W."/>
        </authorList>
    </citation>
    <scope>NUCLEOTIDE SEQUENCE [LARGE SCALE GENOMIC DNA]</scope>
</reference>
<keyword evidence="3" id="KW-1185">Reference proteome</keyword>